<keyword evidence="3" id="KW-0964">Secreted</keyword>
<dbReference type="AlphaFoldDB" id="A0A9P4K2S1"/>
<dbReference type="InterPro" id="IPR054508">
    <property type="entry name" value="PIR1-like_C"/>
</dbReference>
<protein>
    <recommendedName>
        <fullName evidence="7">Cell wall mannoprotein PIR1-like C-terminal domain-containing protein</fullName>
    </recommendedName>
</protein>
<evidence type="ECO:0000259" key="7">
    <source>
        <dbReference type="Pfam" id="PF22799"/>
    </source>
</evidence>
<dbReference type="GO" id="GO:0031505">
    <property type="term" value="P:fungal-type cell wall organization"/>
    <property type="evidence" value="ECO:0007669"/>
    <property type="project" value="TreeGrafter"/>
</dbReference>
<feature type="signal peptide" evidence="6">
    <location>
        <begin position="1"/>
        <end position="20"/>
    </location>
</feature>
<evidence type="ECO:0000256" key="6">
    <source>
        <dbReference type="SAM" id="SignalP"/>
    </source>
</evidence>
<evidence type="ECO:0000313" key="8">
    <source>
        <dbReference type="EMBL" id="KAF2260375.1"/>
    </source>
</evidence>
<name>A0A9P4K2S1_9PLEO</name>
<organism evidence="8 9">
    <name type="scientific">Lojkania enalia</name>
    <dbReference type="NCBI Taxonomy" id="147567"/>
    <lineage>
        <taxon>Eukaryota</taxon>
        <taxon>Fungi</taxon>
        <taxon>Dikarya</taxon>
        <taxon>Ascomycota</taxon>
        <taxon>Pezizomycotina</taxon>
        <taxon>Dothideomycetes</taxon>
        <taxon>Pleosporomycetidae</taxon>
        <taxon>Pleosporales</taxon>
        <taxon>Pleosporales incertae sedis</taxon>
        <taxon>Lojkania</taxon>
    </lineage>
</organism>
<dbReference type="PANTHER" id="PTHR47254">
    <property type="entry name" value="CELL WALL MANNOPROTEIN CIS3-RELATED"/>
    <property type="match status" value="1"/>
</dbReference>
<proteinExistence type="inferred from homology"/>
<gene>
    <name evidence="8" type="ORF">CC78DRAFT_448795</name>
</gene>
<evidence type="ECO:0000256" key="4">
    <source>
        <dbReference type="ARBA" id="ARBA00022729"/>
    </source>
</evidence>
<feature type="chain" id="PRO_5040396887" description="Cell wall mannoprotein PIR1-like C-terminal domain-containing protein" evidence="6">
    <location>
        <begin position="21"/>
        <end position="154"/>
    </location>
</feature>
<sequence>MKTARLVLLCLSFWPFNSLADTVPVGIAPPESAPEGCVDTADGNFTIGTLALSAKRKRESASEAVNGTFVLNLQDGVLRDDSGRIGSIVANYQFQFDGPPPQAGAIYTGGFSVCANNSLALGGSTVWYRCTSGNFMNIYDRNVAPQCVAANIIV</sequence>
<dbReference type="Pfam" id="PF22799">
    <property type="entry name" value="PIR1-like_C"/>
    <property type="match status" value="1"/>
</dbReference>
<evidence type="ECO:0000256" key="2">
    <source>
        <dbReference type="ARBA" id="ARBA00022512"/>
    </source>
</evidence>
<feature type="domain" description="Cell wall mannoprotein PIR1-like C-terminal" evidence="7">
    <location>
        <begin position="76"/>
        <end position="148"/>
    </location>
</feature>
<evidence type="ECO:0000256" key="3">
    <source>
        <dbReference type="ARBA" id="ARBA00022525"/>
    </source>
</evidence>
<comment type="subcellular location">
    <subcellularLocation>
        <location evidence="1">Secreted</location>
        <location evidence="1">Cell wall</location>
    </subcellularLocation>
</comment>
<dbReference type="OrthoDB" id="5415592at2759"/>
<comment type="similarity">
    <text evidence="5">Belongs to the PIR protein family.</text>
</comment>
<dbReference type="PANTHER" id="PTHR47254:SF1">
    <property type="entry name" value="CELL WALL MANNOPROTEIN CIS3-RELATED"/>
    <property type="match status" value="1"/>
</dbReference>
<dbReference type="GO" id="GO:0005199">
    <property type="term" value="F:structural constituent of cell wall"/>
    <property type="evidence" value="ECO:0007669"/>
    <property type="project" value="TreeGrafter"/>
</dbReference>
<dbReference type="GO" id="GO:0009277">
    <property type="term" value="C:fungal-type cell wall"/>
    <property type="evidence" value="ECO:0007669"/>
    <property type="project" value="TreeGrafter"/>
</dbReference>
<dbReference type="EMBL" id="ML986683">
    <property type="protein sequence ID" value="KAF2260375.1"/>
    <property type="molecule type" value="Genomic_DNA"/>
</dbReference>
<keyword evidence="9" id="KW-1185">Reference proteome</keyword>
<evidence type="ECO:0000256" key="1">
    <source>
        <dbReference type="ARBA" id="ARBA00004191"/>
    </source>
</evidence>
<evidence type="ECO:0000313" key="9">
    <source>
        <dbReference type="Proteomes" id="UP000800093"/>
    </source>
</evidence>
<comment type="caution">
    <text evidence="8">The sequence shown here is derived from an EMBL/GenBank/DDBJ whole genome shotgun (WGS) entry which is preliminary data.</text>
</comment>
<keyword evidence="2" id="KW-0134">Cell wall</keyword>
<dbReference type="InterPro" id="IPR051153">
    <property type="entry name" value="Yeast_CWMannoprotein_PIR"/>
</dbReference>
<feature type="non-terminal residue" evidence="8">
    <location>
        <position position="154"/>
    </location>
</feature>
<evidence type="ECO:0000256" key="5">
    <source>
        <dbReference type="ARBA" id="ARBA00038219"/>
    </source>
</evidence>
<reference evidence="9" key="1">
    <citation type="journal article" date="2020" name="Stud. Mycol.">
        <title>101 Dothideomycetes genomes: A test case for predicting lifestyles and emergence of pathogens.</title>
        <authorList>
            <person name="Haridas S."/>
            <person name="Albert R."/>
            <person name="Binder M."/>
            <person name="Bloem J."/>
            <person name="LaButti K."/>
            <person name="Salamov A."/>
            <person name="Andreopoulos B."/>
            <person name="Baker S."/>
            <person name="Barry K."/>
            <person name="Bills G."/>
            <person name="Bluhm B."/>
            <person name="Cannon C."/>
            <person name="Castanera R."/>
            <person name="Culley D."/>
            <person name="Daum C."/>
            <person name="Ezra D."/>
            <person name="Gonzalez J."/>
            <person name="Henrissat B."/>
            <person name="Kuo A."/>
            <person name="Liang C."/>
            <person name="Lipzen A."/>
            <person name="Lutzoni F."/>
            <person name="Magnuson J."/>
            <person name="Mondo S."/>
            <person name="Nolan M."/>
            <person name="Ohm R."/>
            <person name="Pangilinan J."/>
            <person name="Park H.-J."/>
            <person name="Ramirez L."/>
            <person name="Alfaro M."/>
            <person name="Sun H."/>
            <person name="Tritt A."/>
            <person name="Yoshinaga Y."/>
            <person name="Zwiers L.-H."/>
            <person name="Turgeon B."/>
            <person name="Goodwin S."/>
            <person name="Spatafora J."/>
            <person name="Crous P."/>
            <person name="Grigoriev I."/>
        </authorList>
    </citation>
    <scope>NUCLEOTIDE SEQUENCE [LARGE SCALE GENOMIC DNA]</scope>
    <source>
        <strain evidence="9">CBS 304.66</strain>
    </source>
</reference>
<dbReference type="Proteomes" id="UP000800093">
    <property type="component" value="Unassembled WGS sequence"/>
</dbReference>
<keyword evidence="4 6" id="KW-0732">Signal</keyword>
<accession>A0A9P4K2S1</accession>